<accession>A0A9K3LDH5</accession>
<feature type="transmembrane region" description="Helical" evidence="1">
    <location>
        <begin position="105"/>
        <end position="125"/>
    </location>
</feature>
<evidence type="ECO:0000313" key="2">
    <source>
        <dbReference type="EMBL" id="KAG7360455.1"/>
    </source>
</evidence>
<gene>
    <name evidence="2" type="ORF">IV203_035554</name>
</gene>
<dbReference type="EMBL" id="JAGRRH010000013">
    <property type="protein sequence ID" value="KAG7360455.1"/>
    <property type="molecule type" value="Genomic_DNA"/>
</dbReference>
<feature type="transmembrane region" description="Helical" evidence="1">
    <location>
        <begin position="179"/>
        <end position="200"/>
    </location>
</feature>
<comment type="caution">
    <text evidence="2">The sequence shown here is derived from an EMBL/GenBank/DDBJ whole genome shotgun (WGS) entry which is preliminary data.</text>
</comment>
<organism evidence="2 3">
    <name type="scientific">Nitzschia inconspicua</name>
    <dbReference type="NCBI Taxonomy" id="303405"/>
    <lineage>
        <taxon>Eukaryota</taxon>
        <taxon>Sar</taxon>
        <taxon>Stramenopiles</taxon>
        <taxon>Ochrophyta</taxon>
        <taxon>Bacillariophyta</taxon>
        <taxon>Bacillariophyceae</taxon>
        <taxon>Bacillariophycidae</taxon>
        <taxon>Bacillariales</taxon>
        <taxon>Bacillariaceae</taxon>
        <taxon>Nitzschia</taxon>
    </lineage>
</organism>
<sequence length="250" mass="28725">MNTTDGTDQDEVERREEAAVTMENDALPARNDIEQARIPVETDENPEKCLDFENILKRSIIIFGHLCFIGFAVSANFIYEWSNDSGWTVWFALTNESVIQHLKTILWPWLLILLPMDVLARRVCVRNGLGTEQKTWYFRCISKSSWVSLCLATTVAMLSAMLFISILFTISLYSGSKSLAVDITIYMICVIAGIVLRILFMKREAAMVWAAFVYLQGGIIWFFTYFSYSEDVYEGFWLQPDHYNHTSEGD</sequence>
<name>A0A9K3LDH5_9STRA</name>
<protein>
    <submittedName>
        <fullName evidence="2">Uncharacterized protein</fullName>
    </submittedName>
</protein>
<dbReference type="AlphaFoldDB" id="A0A9K3LDH5"/>
<feature type="transmembrane region" description="Helical" evidence="1">
    <location>
        <begin position="60"/>
        <end position="79"/>
    </location>
</feature>
<proteinExistence type="predicted"/>
<keyword evidence="1" id="KW-1133">Transmembrane helix</keyword>
<reference evidence="2" key="2">
    <citation type="submission" date="2021-04" db="EMBL/GenBank/DDBJ databases">
        <authorList>
            <person name="Podell S."/>
        </authorList>
    </citation>
    <scope>NUCLEOTIDE SEQUENCE</scope>
    <source>
        <strain evidence="2">Hildebrandi</strain>
    </source>
</reference>
<feature type="transmembrane region" description="Helical" evidence="1">
    <location>
        <begin position="207"/>
        <end position="228"/>
    </location>
</feature>
<evidence type="ECO:0000313" key="3">
    <source>
        <dbReference type="Proteomes" id="UP000693970"/>
    </source>
</evidence>
<keyword evidence="1" id="KW-0812">Transmembrane</keyword>
<dbReference type="Proteomes" id="UP000693970">
    <property type="component" value="Unassembled WGS sequence"/>
</dbReference>
<keyword evidence="3" id="KW-1185">Reference proteome</keyword>
<reference evidence="2" key="1">
    <citation type="journal article" date="2021" name="Sci. Rep.">
        <title>Diploid genomic architecture of Nitzschia inconspicua, an elite biomass production diatom.</title>
        <authorList>
            <person name="Oliver A."/>
            <person name="Podell S."/>
            <person name="Pinowska A."/>
            <person name="Traller J.C."/>
            <person name="Smith S.R."/>
            <person name="McClure R."/>
            <person name="Beliaev A."/>
            <person name="Bohutskyi P."/>
            <person name="Hill E.A."/>
            <person name="Rabines A."/>
            <person name="Zheng H."/>
            <person name="Allen L.Z."/>
            <person name="Kuo A."/>
            <person name="Grigoriev I.V."/>
            <person name="Allen A.E."/>
            <person name="Hazlebeck D."/>
            <person name="Allen E.E."/>
        </authorList>
    </citation>
    <scope>NUCLEOTIDE SEQUENCE</scope>
    <source>
        <strain evidence="2">Hildebrandi</strain>
    </source>
</reference>
<keyword evidence="1" id="KW-0472">Membrane</keyword>
<evidence type="ECO:0000256" key="1">
    <source>
        <dbReference type="SAM" id="Phobius"/>
    </source>
</evidence>
<feature type="transmembrane region" description="Helical" evidence="1">
    <location>
        <begin position="146"/>
        <end position="173"/>
    </location>
</feature>